<feature type="compositionally biased region" description="Polar residues" evidence="9">
    <location>
        <begin position="793"/>
        <end position="807"/>
    </location>
</feature>
<feature type="compositionally biased region" description="Polar residues" evidence="9">
    <location>
        <begin position="335"/>
        <end position="347"/>
    </location>
</feature>
<feature type="compositionally biased region" description="Polar residues" evidence="9">
    <location>
        <begin position="47"/>
        <end position="57"/>
    </location>
</feature>
<dbReference type="CDD" id="cd00086">
    <property type="entry name" value="homeodomain"/>
    <property type="match status" value="1"/>
</dbReference>
<feature type="compositionally biased region" description="Polar residues" evidence="9">
    <location>
        <begin position="225"/>
        <end position="234"/>
    </location>
</feature>
<dbReference type="PRINTS" id="PR00031">
    <property type="entry name" value="HTHREPRESSR"/>
</dbReference>
<feature type="compositionally biased region" description="Basic and acidic residues" evidence="9">
    <location>
        <begin position="267"/>
        <end position="285"/>
    </location>
</feature>
<feature type="compositionally biased region" description="Polar residues" evidence="9">
    <location>
        <begin position="196"/>
        <end position="209"/>
    </location>
</feature>
<feature type="compositionally biased region" description="Basic and acidic residues" evidence="9">
    <location>
        <begin position="80"/>
        <end position="89"/>
    </location>
</feature>
<keyword evidence="6 7" id="KW-0539">Nucleus</keyword>
<proteinExistence type="inferred from homology"/>
<dbReference type="FunFam" id="1.10.10.60:FF:000189">
    <property type="entry name" value="Homeobox protein engrailed-like"/>
    <property type="match status" value="1"/>
</dbReference>
<dbReference type="SMART" id="SM00389">
    <property type="entry name" value="HOX"/>
    <property type="match status" value="1"/>
</dbReference>
<feature type="domain" description="Homeobox" evidence="10">
    <location>
        <begin position="878"/>
        <end position="938"/>
    </location>
</feature>
<name>A0AAV4EPV5_9GAST</name>
<feature type="region of interest" description="Disordered" evidence="9">
    <location>
        <begin position="368"/>
        <end position="458"/>
    </location>
</feature>
<feature type="compositionally biased region" description="Basic and acidic residues" evidence="9">
    <location>
        <begin position="58"/>
        <end position="72"/>
    </location>
</feature>
<comment type="subcellular location">
    <subcellularLocation>
        <location evidence="1 7 8">Nucleus</location>
    </subcellularLocation>
</comment>
<evidence type="ECO:0000256" key="5">
    <source>
        <dbReference type="ARBA" id="ARBA00023155"/>
    </source>
</evidence>
<dbReference type="InterPro" id="IPR019549">
    <property type="entry name" value="Homeobox-engrailed_C-terminal"/>
</dbReference>
<evidence type="ECO:0000256" key="2">
    <source>
        <dbReference type="ARBA" id="ARBA00010896"/>
    </source>
</evidence>
<feature type="compositionally biased region" description="Pro residues" evidence="9">
    <location>
        <begin position="646"/>
        <end position="655"/>
    </location>
</feature>
<dbReference type="InterPro" id="IPR001356">
    <property type="entry name" value="HD"/>
</dbReference>
<evidence type="ECO:0000256" key="7">
    <source>
        <dbReference type="PROSITE-ProRule" id="PRU00108"/>
    </source>
</evidence>
<feature type="DNA-binding region" description="Homeobox" evidence="7">
    <location>
        <begin position="880"/>
        <end position="939"/>
    </location>
</feature>
<dbReference type="PRINTS" id="PR00026">
    <property type="entry name" value="ENGRAILED"/>
</dbReference>
<evidence type="ECO:0000313" key="11">
    <source>
        <dbReference type="EMBL" id="GFR62899.1"/>
    </source>
</evidence>
<organism evidence="11 12">
    <name type="scientific">Elysia marginata</name>
    <dbReference type="NCBI Taxonomy" id="1093978"/>
    <lineage>
        <taxon>Eukaryota</taxon>
        <taxon>Metazoa</taxon>
        <taxon>Spiralia</taxon>
        <taxon>Lophotrochozoa</taxon>
        <taxon>Mollusca</taxon>
        <taxon>Gastropoda</taxon>
        <taxon>Heterobranchia</taxon>
        <taxon>Euthyneura</taxon>
        <taxon>Panpulmonata</taxon>
        <taxon>Sacoglossa</taxon>
        <taxon>Placobranchoidea</taxon>
        <taxon>Plakobranchidae</taxon>
        <taxon>Elysia</taxon>
    </lineage>
</organism>
<reference evidence="11 12" key="1">
    <citation type="journal article" date="2021" name="Elife">
        <title>Chloroplast acquisition without the gene transfer in kleptoplastic sea slugs, Plakobranchus ocellatus.</title>
        <authorList>
            <person name="Maeda T."/>
            <person name="Takahashi S."/>
            <person name="Yoshida T."/>
            <person name="Shimamura S."/>
            <person name="Takaki Y."/>
            <person name="Nagai Y."/>
            <person name="Toyoda A."/>
            <person name="Suzuki Y."/>
            <person name="Arimoto A."/>
            <person name="Ishii H."/>
            <person name="Satoh N."/>
            <person name="Nishiyama T."/>
            <person name="Hasebe M."/>
            <person name="Maruyama T."/>
            <person name="Minagawa J."/>
            <person name="Obokata J."/>
            <person name="Shigenobu S."/>
        </authorList>
    </citation>
    <scope>NUCLEOTIDE SEQUENCE [LARGE SCALE GENOMIC DNA]</scope>
</reference>
<feature type="compositionally biased region" description="Polar residues" evidence="9">
    <location>
        <begin position="383"/>
        <end position="418"/>
    </location>
</feature>
<feature type="region of interest" description="Disordered" evidence="9">
    <location>
        <begin position="157"/>
        <end position="209"/>
    </location>
</feature>
<gene>
    <name evidence="11" type="ORF">ElyMa_001881700</name>
</gene>
<dbReference type="AlphaFoldDB" id="A0AAV4EPV5"/>
<feature type="compositionally biased region" description="Polar residues" evidence="9">
    <location>
        <begin position="687"/>
        <end position="708"/>
    </location>
</feature>
<dbReference type="PROSITE" id="PS00027">
    <property type="entry name" value="HOMEOBOX_1"/>
    <property type="match status" value="1"/>
</dbReference>
<evidence type="ECO:0000256" key="1">
    <source>
        <dbReference type="ARBA" id="ARBA00004123"/>
    </source>
</evidence>
<feature type="compositionally biased region" description="Basic and acidic residues" evidence="9">
    <location>
        <begin position="663"/>
        <end position="673"/>
    </location>
</feature>
<sequence length="964" mass="107378">MEHQRLQSLTSPSSTSPQHYQHQYHHHYQQQLQQQHTSPPAKELNSAAKTTDLGNTSRIEDAVKAKDDHKYSLEIPESDSQAKSDDDRRAQKRSWNSAIPSPETSIASDVVGDMAGTQHGVLSPVPEKRICQDFSNSFSYHHDKEIIYDTTESRRVTNNGVEHQRMVKEKRDSPCGHSVDAEIKHPGTLDIAQGHSGYNSNDSKETNNQILSDNFEGDLVEKNYLDSSPATPSSGFIDIESDTPPTSPLNLSTPTANDTSTAGGCDADDHTQQMLSGDHHQDSGVKTDNFQKTPLKSEDHRDCLTAYSPIKAECNISPQTKLEMISYDATKESHQGSPSDPSATSIEQQHEASKTNFSIDAILSPGFGSSTVGNASPKPKPNASKSQCSPVTSDATDPKTSTQEEQNNVSSMKHSPSAFTPVDLRTGTRSSLLSSPSPSSRSSALSSPCSGSPSPPLSSFSVPFPIPPFYNKDLFSTADIFTEKPVASDKDPRISPTSGQDPRKLFLSELYELQRSQSDATQGDKLDQRLDATRDIHAENRDKMDLLFFQKFLPSPGRELETLLSRHFPFLSHPTLAHPSVLPFLYAPHHHQYHHHQQQRQQQHQQQHKQHHSLLSPNRAQMAAPPLLDPSRPQIDPLRLLQQSHPPFPPNPASLPPLTTSKSESHTLRNDHIHRIRNTSKTHADKTSSTSILDKSLKSLTGPNSVHPNTEAKDISIHARVASITNPLHQIINQFDPEKLFKSKDGLLSPTFSPSHSHHHHKHSAKQEHLKPSQSPKHTSDHSKNQHQRENKPSSAKTNPSSPLIHTNSDKDKLLKQETPCAKSNNSTKTDAAASAETEEKEAKGENPLWPAWVFCTRYSDRPSSGPRSRKPKRSKVQDEKRPRTAFTNDQLQRLKKEFEDCRYLTETRRKSLADQLGLTESQIKIWFQNKRAKIKKSVGSRNPLALQLMEQGLYNHSTVKVNE</sequence>
<feature type="region of interest" description="Disordered" evidence="9">
    <location>
        <begin position="1"/>
        <end position="105"/>
    </location>
</feature>
<dbReference type="GO" id="GO:0030182">
    <property type="term" value="P:neuron differentiation"/>
    <property type="evidence" value="ECO:0007669"/>
    <property type="project" value="TreeGrafter"/>
</dbReference>
<dbReference type="Pfam" id="PF00046">
    <property type="entry name" value="Homeodomain"/>
    <property type="match status" value="1"/>
</dbReference>
<feature type="region of interest" description="Disordered" evidence="9">
    <location>
        <begin position="861"/>
        <end position="886"/>
    </location>
</feature>
<feature type="region of interest" description="Disordered" evidence="9">
    <location>
        <begin position="329"/>
        <end position="353"/>
    </location>
</feature>
<keyword evidence="3" id="KW-0217">Developmental protein</keyword>
<dbReference type="Pfam" id="PF10525">
    <property type="entry name" value="Engrail_1_C_sig"/>
    <property type="match status" value="1"/>
</dbReference>
<dbReference type="InterPro" id="IPR017970">
    <property type="entry name" value="Homeobox_CS"/>
</dbReference>
<dbReference type="SUPFAM" id="SSF46689">
    <property type="entry name" value="Homeodomain-like"/>
    <property type="match status" value="1"/>
</dbReference>
<dbReference type="GO" id="GO:0005634">
    <property type="term" value="C:nucleus"/>
    <property type="evidence" value="ECO:0007669"/>
    <property type="project" value="UniProtKB-SubCell"/>
</dbReference>
<feature type="region of interest" description="Disordered" evidence="9">
    <location>
        <begin position="746"/>
        <end position="845"/>
    </location>
</feature>
<dbReference type="Proteomes" id="UP000762676">
    <property type="component" value="Unassembled WGS sequence"/>
</dbReference>
<feature type="compositionally biased region" description="Low complexity" evidence="9">
    <location>
        <begin position="1"/>
        <end position="21"/>
    </location>
</feature>
<dbReference type="GO" id="GO:0000981">
    <property type="term" value="F:DNA-binding transcription factor activity, RNA polymerase II-specific"/>
    <property type="evidence" value="ECO:0007669"/>
    <property type="project" value="InterPro"/>
</dbReference>
<comment type="caution">
    <text evidence="11">The sequence shown here is derived from an EMBL/GenBank/DDBJ whole genome shotgun (WGS) entry which is preliminary data.</text>
</comment>
<evidence type="ECO:0000256" key="9">
    <source>
        <dbReference type="SAM" id="MobiDB-lite"/>
    </source>
</evidence>
<evidence type="ECO:0000256" key="8">
    <source>
        <dbReference type="RuleBase" id="RU000682"/>
    </source>
</evidence>
<keyword evidence="12" id="KW-1185">Reference proteome</keyword>
<evidence type="ECO:0000313" key="12">
    <source>
        <dbReference type="Proteomes" id="UP000762676"/>
    </source>
</evidence>
<feature type="compositionally biased region" description="Basic and acidic residues" evidence="9">
    <location>
        <begin position="778"/>
        <end position="792"/>
    </location>
</feature>
<dbReference type="PANTHER" id="PTHR24341:SF6">
    <property type="entry name" value="HOMEOBOX PROTEIN INVECTED"/>
    <property type="match status" value="1"/>
</dbReference>
<protein>
    <submittedName>
        <fullName evidence="11">Homeobox protein engrailed</fullName>
    </submittedName>
</protein>
<dbReference type="InterPro" id="IPR009057">
    <property type="entry name" value="Homeodomain-like_sf"/>
</dbReference>
<feature type="region of interest" description="Disordered" evidence="9">
    <location>
        <begin position="224"/>
        <end position="294"/>
    </location>
</feature>
<evidence type="ECO:0000256" key="6">
    <source>
        <dbReference type="ARBA" id="ARBA00023242"/>
    </source>
</evidence>
<evidence type="ECO:0000259" key="10">
    <source>
        <dbReference type="PROSITE" id="PS50071"/>
    </source>
</evidence>
<dbReference type="EMBL" id="BMAT01003821">
    <property type="protein sequence ID" value="GFR62899.1"/>
    <property type="molecule type" value="Genomic_DNA"/>
</dbReference>
<comment type="similarity">
    <text evidence="2">Belongs to the engrailed homeobox family.</text>
</comment>
<feature type="region of interest" description="Disordered" evidence="9">
    <location>
        <begin position="640"/>
        <end position="712"/>
    </location>
</feature>
<feature type="region of interest" description="Disordered" evidence="9">
    <location>
        <begin position="591"/>
        <end position="616"/>
    </location>
</feature>
<dbReference type="PANTHER" id="PTHR24341">
    <property type="entry name" value="HOMEOBOX PROTEIN ENGRAILED"/>
    <property type="match status" value="1"/>
</dbReference>
<dbReference type="Gene3D" id="1.10.10.60">
    <property type="entry name" value="Homeodomain-like"/>
    <property type="match status" value="1"/>
</dbReference>
<dbReference type="InterPro" id="IPR000747">
    <property type="entry name" value="HD_engrailed"/>
</dbReference>
<accession>A0AAV4EPV5</accession>
<dbReference type="InterPro" id="IPR000047">
    <property type="entry name" value="HTH_motif"/>
</dbReference>
<evidence type="ECO:0000256" key="3">
    <source>
        <dbReference type="ARBA" id="ARBA00022473"/>
    </source>
</evidence>
<dbReference type="InterPro" id="IPR050720">
    <property type="entry name" value="Engrailed_Homeobox_TFs"/>
</dbReference>
<dbReference type="GO" id="GO:0009653">
    <property type="term" value="P:anatomical structure morphogenesis"/>
    <property type="evidence" value="ECO:0007669"/>
    <property type="project" value="UniProtKB-ARBA"/>
</dbReference>
<evidence type="ECO:0000256" key="4">
    <source>
        <dbReference type="ARBA" id="ARBA00023125"/>
    </source>
</evidence>
<feature type="compositionally biased region" description="Low complexity" evidence="9">
    <location>
        <begin position="430"/>
        <end position="458"/>
    </location>
</feature>
<keyword evidence="4 7" id="KW-0238">DNA-binding</keyword>
<dbReference type="PROSITE" id="PS50071">
    <property type="entry name" value="HOMEOBOX_2"/>
    <property type="match status" value="1"/>
</dbReference>
<feature type="compositionally biased region" description="Polar residues" evidence="9">
    <location>
        <begin position="93"/>
        <end position="105"/>
    </location>
</feature>
<feature type="compositionally biased region" description="Basic and acidic residues" evidence="9">
    <location>
        <begin position="162"/>
        <end position="187"/>
    </location>
</feature>
<keyword evidence="5 7" id="KW-0371">Homeobox</keyword>
<dbReference type="GO" id="GO:0000978">
    <property type="term" value="F:RNA polymerase II cis-regulatory region sequence-specific DNA binding"/>
    <property type="evidence" value="ECO:0007669"/>
    <property type="project" value="TreeGrafter"/>
</dbReference>